<dbReference type="Gene3D" id="2.70.70.10">
    <property type="entry name" value="Glucose Permease (Domain IIA)"/>
    <property type="match status" value="1"/>
</dbReference>
<organism evidence="2 3">
    <name type="scientific">Mesonia phycicola</name>
    <dbReference type="NCBI Taxonomy" id="579105"/>
    <lineage>
        <taxon>Bacteria</taxon>
        <taxon>Pseudomonadati</taxon>
        <taxon>Bacteroidota</taxon>
        <taxon>Flavobacteriia</taxon>
        <taxon>Flavobacteriales</taxon>
        <taxon>Flavobacteriaceae</taxon>
        <taxon>Mesonia</taxon>
    </lineage>
</organism>
<dbReference type="InterPro" id="IPR050570">
    <property type="entry name" value="Cell_wall_metabolism_enzyme"/>
</dbReference>
<protein>
    <submittedName>
        <fullName evidence="2">Peptidase family M23</fullName>
    </submittedName>
</protein>
<reference evidence="2 3" key="1">
    <citation type="submission" date="2016-11" db="EMBL/GenBank/DDBJ databases">
        <authorList>
            <person name="Jaros S."/>
            <person name="Januszkiewicz K."/>
            <person name="Wedrychowicz H."/>
        </authorList>
    </citation>
    <scope>NUCLEOTIDE SEQUENCE [LARGE SCALE GENOMIC DNA]</scope>
    <source>
        <strain evidence="2 3">DSM 21425</strain>
    </source>
</reference>
<dbReference type="STRING" id="579105.SAMN04488096_101374"/>
<dbReference type="SUPFAM" id="SSF51261">
    <property type="entry name" value="Duplicated hybrid motif"/>
    <property type="match status" value="1"/>
</dbReference>
<dbReference type="InterPro" id="IPR016047">
    <property type="entry name" value="M23ase_b-sheet_dom"/>
</dbReference>
<dbReference type="InterPro" id="IPR011055">
    <property type="entry name" value="Dup_hybrid_motif"/>
</dbReference>
<dbReference type="EMBL" id="FQYY01000001">
    <property type="protein sequence ID" value="SHI38287.1"/>
    <property type="molecule type" value="Genomic_DNA"/>
</dbReference>
<proteinExistence type="predicted"/>
<dbReference type="PANTHER" id="PTHR21666:SF270">
    <property type="entry name" value="MUREIN HYDROLASE ACTIVATOR ENVC"/>
    <property type="match status" value="1"/>
</dbReference>
<keyword evidence="3" id="KW-1185">Reference proteome</keyword>
<dbReference type="CDD" id="cd12797">
    <property type="entry name" value="M23_peptidase"/>
    <property type="match status" value="1"/>
</dbReference>
<dbReference type="Pfam" id="PF01551">
    <property type="entry name" value="Peptidase_M23"/>
    <property type="match status" value="1"/>
</dbReference>
<feature type="domain" description="M23ase beta-sheet core" evidence="1">
    <location>
        <begin position="90"/>
        <end position="187"/>
    </location>
</feature>
<dbReference type="AlphaFoldDB" id="A0A1M6APF8"/>
<sequence length="223" mass="25285">MIDFLTTVNTNFITLIEGFKKEDYLKLDLSIHNKSLQKIDFTSAEKMEKYIENKLQSQSKKIGYGGYLEHRDLYSRSTYFNESEEEKRNIHIGLDIWSKAGSKVVTPLAGKVHSFKNNLNFGDYGPTLILEHCIENTTFYTLYGHLSLASITNLKKGKEFKKGEVIATLGTSKVNGDYAPHLHFQIIFDLQGNKGDYPGVSSNGKLNFYAKNCPDPNLLLNID</sequence>
<dbReference type="Proteomes" id="UP000184225">
    <property type="component" value="Unassembled WGS sequence"/>
</dbReference>
<accession>A0A1M6APF8</accession>
<dbReference type="GO" id="GO:0004222">
    <property type="term" value="F:metalloendopeptidase activity"/>
    <property type="evidence" value="ECO:0007669"/>
    <property type="project" value="TreeGrafter"/>
</dbReference>
<evidence type="ECO:0000313" key="3">
    <source>
        <dbReference type="Proteomes" id="UP000184225"/>
    </source>
</evidence>
<dbReference type="RefSeq" id="WP_073147645.1">
    <property type="nucleotide sequence ID" value="NZ_FQYY01000001.1"/>
</dbReference>
<name>A0A1M6APF8_9FLAO</name>
<evidence type="ECO:0000259" key="1">
    <source>
        <dbReference type="Pfam" id="PF01551"/>
    </source>
</evidence>
<dbReference type="OrthoDB" id="9801052at2"/>
<evidence type="ECO:0000313" key="2">
    <source>
        <dbReference type="EMBL" id="SHI38287.1"/>
    </source>
</evidence>
<gene>
    <name evidence="2" type="ORF">SAMN04488096_101374</name>
</gene>
<dbReference type="PANTHER" id="PTHR21666">
    <property type="entry name" value="PEPTIDASE-RELATED"/>
    <property type="match status" value="1"/>
</dbReference>